<dbReference type="CDD" id="cd16413">
    <property type="entry name" value="DGQHR_domain"/>
    <property type="match status" value="1"/>
</dbReference>
<organism evidence="2 4">
    <name type="scientific">Vibrio owensii</name>
    <dbReference type="NCBI Taxonomy" id="696485"/>
    <lineage>
        <taxon>Bacteria</taxon>
        <taxon>Pseudomonadati</taxon>
        <taxon>Pseudomonadota</taxon>
        <taxon>Gammaproteobacteria</taxon>
        <taxon>Vibrionales</taxon>
        <taxon>Vibrionaceae</taxon>
        <taxon>Vibrio</taxon>
    </lineage>
</organism>
<dbReference type="InterPro" id="IPR017642">
    <property type="entry name" value="DNA_S_mod_DndB"/>
</dbReference>
<sequence>MIKKMALKVEQGCDVALFITTMNIVEIESICTISRVFRTDKNVLKGYQRPEVRQHIDNIAAYIDSKNSVIPNSIIICLKTKVNISSKSDGTHELMIPRVPSSAVLVDGQQRVAALKQSGRKDFSYPVCILMSDDAEFERQQFLLINSAKPLSRSLIYELLPHASGVFNESLTRRRLPSLLTQLLNYEPDSTLNGLIKLTTNPEGLIADNSMMKMLDNSLREGALYDVCELKENAYTLEQCDDAVKLMSTYFSAVREVFYDDWGKKPKDSRLFHGVGIISLGQLFDEIYYSYSIKKTSEIFFEFCVEKLFRIKPYCSWSQGHWDFGKDSDGEQIVRKWNQLQNVTQDISMVTRYLTNIYEKLERGVPIVKGQ</sequence>
<evidence type="ECO:0000313" key="2">
    <source>
        <dbReference type="EMBL" id="QGH47674.1"/>
    </source>
</evidence>
<evidence type="ECO:0000313" key="1">
    <source>
        <dbReference type="EMBL" id="AYO14649.1"/>
    </source>
</evidence>
<dbReference type="NCBIfam" id="NF041060">
    <property type="entry name" value="DpdB"/>
    <property type="match status" value="1"/>
</dbReference>
<reference evidence="2 4" key="1">
    <citation type="journal article" date="2015" name="Genome Announc.">
        <title>Draft Genome Sequence of Vibrio owensii Strain SH-14, Which Causes Shrimp Acute Hepatopancreatic Necrosis Disease.</title>
        <authorList>
            <person name="Liu L."/>
            <person name="Xiao J."/>
            <person name="Xia X."/>
            <person name="Pan Y."/>
            <person name="Yan S."/>
            <person name="Wang Y."/>
        </authorList>
    </citation>
    <scope>NUCLEOTIDE SEQUENCE [LARGE SCALE GENOMIC DNA]</scope>
    <source>
        <strain evidence="2 4">SH14</strain>
    </source>
</reference>
<reference evidence="1 3" key="2">
    <citation type="submission" date="2018-10" db="EMBL/GenBank/DDBJ databases">
        <title>Whole Genome of Vibrio owensii strain 170502, isolated from Acute Hepatopancreatic Necrosis Disease (AHPND) shrimp.</title>
        <authorList>
            <person name="Yan M."/>
            <person name="Wang X."/>
            <person name="Wang Y."/>
        </authorList>
    </citation>
    <scope>NUCLEOTIDE SEQUENCE [LARGE SCALE GENOMIC DNA]</scope>
    <source>
        <strain evidence="1 3">1700302</strain>
    </source>
</reference>
<accession>A0AAP9GCP2</accession>
<dbReference type="AlphaFoldDB" id="A0AAP9GCP2"/>
<dbReference type="NCBIfam" id="TIGR03187">
    <property type="entry name" value="DGQHR"/>
    <property type="match status" value="1"/>
</dbReference>
<dbReference type="RefSeq" id="WP_054822815.1">
    <property type="nucleotide sequence ID" value="NZ_CP033137.1"/>
</dbReference>
<dbReference type="Proteomes" id="UP000272136">
    <property type="component" value="Chromosome 1"/>
</dbReference>
<proteinExistence type="predicted"/>
<dbReference type="EMBL" id="CP033137">
    <property type="protein sequence ID" value="AYO14649.1"/>
    <property type="molecule type" value="Genomic_DNA"/>
</dbReference>
<dbReference type="InterPro" id="IPR017601">
    <property type="entry name" value="DGQHR-contain_dom"/>
</dbReference>
<reference evidence="2" key="3">
    <citation type="submission" date="2019-11" db="EMBL/GenBank/DDBJ databases">
        <title>Complete genome sequence of Vibrio owensii SH-14 isolated from shrimp with acute hepatopancreatic necrosis diease.</title>
        <authorList>
            <person name="Liang X."/>
            <person name="Wang Y."/>
        </authorList>
    </citation>
    <scope>NUCLEOTIDE SEQUENCE</scope>
    <source>
        <strain evidence="2">SH14</strain>
    </source>
</reference>
<evidence type="ECO:0000313" key="3">
    <source>
        <dbReference type="Proteomes" id="UP000272136"/>
    </source>
</evidence>
<dbReference type="Pfam" id="PF14072">
    <property type="entry name" value="DndB"/>
    <property type="match status" value="1"/>
</dbReference>
<keyword evidence="3" id="KW-1185">Reference proteome</keyword>
<dbReference type="Proteomes" id="UP000390336">
    <property type="component" value="Chromosome 1"/>
</dbReference>
<protein>
    <submittedName>
        <fullName evidence="2">DGQHR domain-containing protein</fullName>
    </submittedName>
</protein>
<dbReference type="EMBL" id="CP045859">
    <property type="protein sequence ID" value="QGH47674.1"/>
    <property type="molecule type" value="Genomic_DNA"/>
</dbReference>
<name>A0AAP9GCP2_9VIBR</name>
<evidence type="ECO:0000313" key="4">
    <source>
        <dbReference type="Proteomes" id="UP000390336"/>
    </source>
</evidence>
<gene>
    <name evidence="2" type="ORF">APZ19_11430</name>
    <name evidence="1" type="ORF">D0812_09615</name>
</gene>